<feature type="transmembrane region" description="Helical" evidence="1">
    <location>
        <begin position="13"/>
        <end position="34"/>
    </location>
</feature>
<dbReference type="AlphaFoldDB" id="A0A099I230"/>
<dbReference type="PANTHER" id="PTHR38468">
    <property type="entry name" value="SLL0939 PROTEIN"/>
    <property type="match status" value="1"/>
</dbReference>
<accession>A0A099I230</accession>
<evidence type="ECO:0000313" key="7">
    <source>
        <dbReference type="Proteomes" id="UP000503330"/>
    </source>
</evidence>
<dbReference type="Proteomes" id="UP000503330">
    <property type="component" value="Chromosome"/>
</dbReference>
<sequence length="118" mass="13371">MLEHFIEFMLPEIVSILEIIGIVVITIGSLKAFYHYIKALFTHKHYPIRIELANALALGLEFKMGAEILKTVLVRSFSEIYILGAIILLRALLSLMIHFEIKTEKEHGSASEASPNNY</sequence>
<name>A0A099I230_CLOIN</name>
<dbReference type="GeneID" id="61924007"/>
<gene>
    <name evidence="2" type="ORF">CIAN88_19290</name>
    <name evidence="5" type="ORF">G4D54_00680</name>
    <name evidence="4" type="ORF">GT664_14640</name>
    <name evidence="3" type="ORF">MKC95_08285</name>
</gene>
<reference evidence="4" key="2">
    <citation type="journal article" date="2019" name="Nat. Med.">
        <title>A library of human gut bacterial isolates paired with longitudinal multiomics data enables mechanistic microbiome research.</title>
        <authorList>
            <person name="Poyet M."/>
            <person name="Groussin M."/>
            <person name="Gibbons S.M."/>
            <person name="Avila-Pacheco J."/>
            <person name="Jiang X."/>
            <person name="Kearney S.M."/>
            <person name="Perrotta A.R."/>
            <person name="Berdy B."/>
            <person name="Zhao S."/>
            <person name="Lieberman T.D."/>
            <person name="Swanson P.K."/>
            <person name="Smith M."/>
            <person name="Roesemann S."/>
            <person name="Alexander J.E."/>
            <person name="Rich S.A."/>
            <person name="Livny J."/>
            <person name="Vlamakis H."/>
            <person name="Clish C."/>
            <person name="Bullock K."/>
            <person name="Deik A."/>
            <person name="Scott J."/>
            <person name="Pierce K.A."/>
            <person name="Xavier R.J."/>
            <person name="Alm E.J."/>
        </authorList>
    </citation>
    <scope>NUCLEOTIDE SEQUENCE</scope>
    <source>
        <strain evidence="4">BIOML-A12</strain>
    </source>
</reference>
<dbReference type="EMBL" id="WWTN01000027">
    <property type="protein sequence ID" value="MZH56949.1"/>
    <property type="molecule type" value="Genomic_DNA"/>
</dbReference>
<proteinExistence type="predicted"/>
<keyword evidence="1" id="KW-1133">Transmembrane helix</keyword>
<evidence type="ECO:0000256" key="1">
    <source>
        <dbReference type="SAM" id="Phobius"/>
    </source>
</evidence>
<reference evidence="5 7" key="3">
    <citation type="submission" date="2020-02" db="EMBL/GenBank/DDBJ databases">
        <authorList>
            <person name="Kociolek L.K."/>
            <person name="Ozer E.A."/>
        </authorList>
    </citation>
    <scope>NUCLEOTIDE SEQUENCE [LARGE SCALE GENOMIC DNA]</scope>
    <source>
        <strain evidence="5 7">ATCC 14501</strain>
    </source>
</reference>
<evidence type="ECO:0000313" key="2">
    <source>
        <dbReference type="EMBL" id="KGJ51641.1"/>
    </source>
</evidence>
<dbReference type="EMBL" id="JAKTMA010000012">
    <property type="protein sequence ID" value="MCR0232765.1"/>
    <property type="molecule type" value="Genomic_DNA"/>
</dbReference>
<keyword evidence="1" id="KW-0812">Transmembrane</keyword>
<dbReference type="Pfam" id="PF07784">
    <property type="entry name" value="DUF1622"/>
    <property type="match status" value="1"/>
</dbReference>
<dbReference type="Proteomes" id="UP000030008">
    <property type="component" value="Unassembled WGS sequence"/>
</dbReference>
<dbReference type="Proteomes" id="UP000604383">
    <property type="component" value="Unassembled WGS sequence"/>
</dbReference>
<reference evidence="3" key="4">
    <citation type="journal article" date="2022" name="Clin. Infect. Dis.">
        <title>Association between Clostridium innocuum and antibiotic-associated diarrhea in adults and children: A cross-sectional study and comparative genomics analysis.</title>
        <authorList>
            <person name="Cherny K.E."/>
            <person name="Muscat E.B."/>
            <person name="Balaji A."/>
            <person name="Mukherjee J."/>
            <person name="Ozer E.A."/>
            <person name="Angarone M.P."/>
            <person name="Hauser A.R."/>
            <person name="Sichel J.S."/>
            <person name="Amponsah E."/>
            <person name="Kociolek L.K."/>
        </authorList>
    </citation>
    <scope>NUCLEOTIDE SEQUENCE</scope>
    <source>
        <strain evidence="3">NU1-AC-029v</strain>
    </source>
</reference>
<evidence type="ECO:0000313" key="4">
    <source>
        <dbReference type="EMBL" id="MZH56949.1"/>
    </source>
</evidence>
<dbReference type="EMBL" id="CP048838">
    <property type="protein sequence ID" value="QJA01026.1"/>
    <property type="molecule type" value="Genomic_DNA"/>
</dbReference>
<evidence type="ECO:0000313" key="5">
    <source>
        <dbReference type="EMBL" id="QJA01026.1"/>
    </source>
</evidence>
<dbReference type="PANTHER" id="PTHR38468:SF1">
    <property type="entry name" value="SLL0939 PROTEIN"/>
    <property type="match status" value="1"/>
</dbReference>
<dbReference type="InterPro" id="IPR012427">
    <property type="entry name" value="DUF1622"/>
</dbReference>
<dbReference type="RefSeq" id="WP_002606809.1">
    <property type="nucleotide sequence ID" value="NZ_AP025565.1"/>
</dbReference>
<reference evidence="2 6" key="1">
    <citation type="submission" date="2014-08" db="EMBL/GenBank/DDBJ databases">
        <title>Clostridium innocuum, an unnegligible vancomycin-resistant pathogen causing extra-intestinal infections.</title>
        <authorList>
            <person name="Feng Y."/>
            <person name="Chiu C.-H."/>
        </authorList>
    </citation>
    <scope>NUCLEOTIDE SEQUENCE [LARGE SCALE GENOMIC DNA]</scope>
    <source>
        <strain evidence="2 6">AN88</strain>
    </source>
</reference>
<dbReference type="EMBL" id="JQIF01000104">
    <property type="protein sequence ID" value="KGJ51641.1"/>
    <property type="molecule type" value="Genomic_DNA"/>
</dbReference>
<protein>
    <submittedName>
        <fullName evidence="3">DUF1622 domain-containing protein</fullName>
    </submittedName>
</protein>
<evidence type="ECO:0000313" key="3">
    <source>
        <dbReference type="EMBL" id="MCR0232765.1"/>
    </source>
</evidence>
<organism evidence="2 6">
    <name type="scientific">Clostridium innocuum</name>
    <dbReference type="NCBI Taxonomy" id="1522"/>
    <lineage>
        <taxon>Bacteria</taxon>
        <taxon>Bacillati</taxon>
        <taxon>Bacillota</taxon>
        <taxon>Clostridia</taxon>
        <taxon>Eubacteriales</taxon>
        <taxon>Clostridiaceae</taxon>
        <taxon>Clostridium</taxon>
    </lineage>
</organism>
<feature type="transmembrane region" description="Helical" evidence="1">
    <location>
        <begin position="80"/>
        <end position="99"/>
    </location>
</feature>
<keyword evidence="1" id="KW-0472">Membrane</keyword>
<dbReference type="Proteomes" id="UP001203972">
    <property type="component" value="Unassembled WGS sequence"/>
</dbReference>
<evidence type="ECO:0000313" key="6">
    <source>
        <dbReference type="Proteomes" id="UP000030008"/>
    </source>
</evidence>